<feature type="transmembrane region" description="Helical" evidence="1">
    <location>
        <begin position="155"/>
        <end position="174"/>
    </location>
</feature>
<organism evidence="2">
    <name type="scientific">Zooxanthella nutricula</name>
    <dbReference type="NCBI Taxonomy" id="1333877"/>
    <lineage>
        <taxon>Eukaryota</taxon>
        <taxon>Sar</taxon>
        <taxon>Alveolata</taxon>
        <taxon>Dinophyceae</taxon>
        <taxon>Peridiniales</taxon>
        <taxon>Peridiniales incertae sedis</taxon>
        <taxon>Zooxanthella</taxon>
    </lineage>
</organism>
<proteinExistence type="predicted"/>
<protein>
    <recommendedName>
        <fullName evidence="3">Ion transport domain-containing protein</fullName>
    </recommendedName>
</protein>
<dbReference type="PANTHER" id="PTHR10217">
    <property type="entry name" value="VOLTAGE AND LIGAND GATED POTASSIUM CHANNEL"/>
    <property type="match status" value="1"/>
</dbReference>
<keyword evidence="1" id="KW-1133">Transmembrane helix</keyword>
<feature type="transmembrane region" description="Helical" evidence="1">
    <location>
        <begin position="310"/>
        <end position="339"/>
    </location>
</feature>
<keyword evidence="1" id="KW-0812">Transmembrane</keyword>
<evidence type="ECO:0008006" key="3">
    <source>
        <dbReference type="Google" id="ProtNLM"/>
    </source>
</evidence>
<dbReference type="InterPro" id="IPR050818">
    <property type="entry name" value="KCNH_animal-type"/>
</dbReference>
<gene>
    <name evidence="2" type="ORF">BRAN1462_LOCUS33964</name>
</gene>
<dbReference type="PANTHER" id="PTHR10217:SF435">
    <property type="entry name" value="POTASSIUM VOLTAGE-GATED CHANNEL PROTEIN EAG"/>
    <property type="match status" value="1"/>
</dbReference>
<dbReference type="GO" id="GO:0005886">
    <property type="term" value="C:plasma membrane"/>
    <property type="evidence" value="ECO:0007669"/>
    <property type="project" value="TreeGrafter"/>
</dbReference>
<keyword evidence="1" id="KW-0472">Membrane</keyword>
<feature type="transmembrane region" description="Helical" evidence="1">
    <location>
        <begin position="110"/>
        <end position="135"/>
    </location>
</feature>
<dbReference type="Gene3D" id="1.10.287.70">
    <property type="match status" value="1"/>
</dbReference>
<reference evidence="2" key="1">
    <citation type="submission" date="2021-01" db="EMBL/GenBank/DDBJ databases">
        <authorList>
            <person name="Corre E."/>
            <person name="Pelletier E."/>
            <person name="Niang G."/>
            <person name="Scheremetjew M."/>
            <person name="Finn R."/>
            <person name="Kale V."/>
            <person name="Holt S."/>
            <person name="Cochrane G."/>
            <person name="Meng A."/>
            <person name="Brown T."/>
            <person name="Cohen L."/>
        </authorList>
    </citation>
    <scope>NUCLEOTIDE SEQUENCE</scope>
    <source>
        <strain evidence="2">RCC3387</strain>
    </source>
</reference>
<sequence>MDLKGTGVDVAPWLPQGWPSVLELRQQLSLKYHARAAAAMPRLPMHTSRRLHMDVSKDSNDHAPRRCGQAFISPTSKSHVAYSFLSLFVVIFEITCLPCVLAWDFELTGWLHVIAWGTPIFWTLDIGVNFCTGIFSGGELIMDWRPIAVSYAKNWFAMDFLIALSDWVSLLIGLHSSETIKVVRFTKLGRTIRLVGIIRMVRVIRIVEDIADMWLSEAFRLAGRLGSIFIVIMWAAHFLSCLWFFIGTQRELSDTGATWLDGASVDVEGEHLGFLDAGFLYQYTTSFHWAISQISLGATDSMPSNSSERLVFVFATMMGFLFGSVLVSLLSAGIIDFRISRRDKIVKMRTLRRYLAESNAKSCIARAVTKQVEQRLSIQDKLDERDVHALKLLSRDLLSQLRFGMSKACFEGHPLFRLWIRIDLKCVQRVCDEAISARHFRAKDEVFSAGAEAIAAYAVSQGKFSYTRELATDLDLTDPGIDSMPDAVEARCSLSSEVGTGDWVSEAALWVEWTHVGRLESAADSRMLVIDADLMLRQLLHPAIRMIAREYAVQFHKRLRSAMPPLSSYPSDLVVPRTDYCDLVCAMSQAVQAEIGRQAIAELTAPDGGKMKIETAKLLEEVEAGRSVVVVTGQGLVQRVVPLVVLRLVNSDGALFAKIGRIGDAGCEPSCQLPGAKQDEGETVDETLQRLLASRMSELLADKFELGEGRQACTEVAENESKTLGLRTRYVRTVISAAIKAGQCIDAPTRRCRNTQVGDPPSSPRGRVSVGSNQVLRRFKTPWSGGHSSARRITVRLSVAQTLQCSDFQQRIVWAVPKFRDSEPRAWECYTWLAPEEFDFLKDASGGEPVLASWLSLLVPPEGRAITTECEAIYARPKPAQKTRGTLLHTEPFSDA</sequence>
<accession>A0A7S2PCK3</accession>
<dbReference type="AlphaFoldDB" id="A0A7S2PCK3"/>
<evidence type="ECO:0000256" key="1">
    <source>
        <dbReference type="SAM" id="Phobius"/>
    </source>
</evidence>
<dbReference type="SUPFAM" id="SSF81324">
    <property type="entry name" value="Voltage-gated potassium channels"/>
    <property type="match status" value="1"/>
</dbReference>
<evidence type="ECO:0000313" key="2">
    <source>
        <dbReference type="EMBL" id="CAD9589192.1"/>
    </source>
</evidence>
<dbReference type="GO" id="GO:0005249">
    <property type="term" value="F:voltage-gated potassium channel activity"/>
    <property type="evidence" value="ECO:0007669"/>
    <property type="project" value="TreeGrafter"/>
</dbReference>
<feature type="transmembrane region" description="Helical" evidence="1">
    <location>
        <begin position="225"/>
        <end position="246"/>
    </location>
</feature>
<name>A0A7S2PCK3_9DINO</name>
<dbReference type="EMBL" id="HBGW01053550">
    <property type="protein sequence ID" value="CAD9589192.1"/>
    <property type="molecule type" value="Transcribed_RNA"/>
</dbReference>
<dbReference type="GO" id="GO:0042391">
    <property type="term" value="P:regulation of membrane potential"/>
    <property type="evidence" value="ECO:0007669"/>
    <property type="project" value="TreeGrafter"/>
</dbReference>
<feature type="transmembrane region" description="Helical" evidence="1">
    <location>
        <begin position="80"/>
        <end position="103"/>
    </location>
</feature>